<dbReference type="EMBL" id="LSSK01000055">
    <property type="protein sequence ID" value="OMH85711.1"/>
    <property type="molecule type" value="Genomic_DNA"/>
</dbReference>
<sequence length="67" mass="7520">MSWFFNIDLATASLLSEYVMGFPSVNKFSDVPSVDEIVRFIFFSFTISISVFPPIAHIILPQFASSP</sequence>
<comment type="caution">
    <text evidence="2">The sequence shown here is derived from an EMBL/GenBank/DDBJ whole genome shotgun (WGS) entry which is preliminary data.</text>
</comment>
<organism evidence="2 3">
    <name type="scientific">Zancudomyces culisetae</name>
    <name type="common">Gut fungus</name>
    <name type="synonym">Smittium culisetae</name>
    <dbReference type="NCBI Taxonomy" id="1213189"/>
    <lineage>
        <taxon>Eukaryota</taxon>
        <taxon>Fungi</taxon>
        <taxon>Fungi incertae sedis</taxon>
        <taxon>Zoopagomycota</taxon>
        <taxon>Kickxellomycotina</taxon>
        <taxon>Harpellomycetes</taxon>
        <taxon>Harpellales</taxon>
        <taxon>Legeriomycetaceae</taxon>
        <taxon>Zancudomyces</taxon>
    </lineage>
</organism>
<reference evidence="3" key="1">
    <citation type="submission" date="2017-01" db="EMBL/GenBank/DDBJ databases">
        <authorList>
            <person name="Wang Y."/>
            <person name="White M."/>
            <person name="Kvist S."/>
            <person name="Moncalvo J.-M."/>
        </authorList>
    </citation>
    <scope>NUCLEOTIDE SEQUENCE [LARGE SCALE GENOMIC DNA]</scope>
    <source>
        <strain evidence="3">COL-18-3</strain>
    </source>
</reference>
<dbReference type="Proteomes" id="UP000188320">
    <property type="component" value="Unassembled WGS sequence"/>
</dbReference>
<gene>
    <name evidence="2" type="ORF">AX774_g741</name>
</gene>
<keyword evidence="1" id="KW-0472">Membrane</keyword>
<proteinExistence type="predicted"/>
<evidence type="ECO:0000313" key="3">
    <source>
        <dbReference type="Proteomes" id="UP000188320"/>
    </source>
</evidence>
<keyword evidence="3" id="KW-1185">Reference proteome</keyword>
<protein>
    <submittedName>
        <fullName evidence="2">Uncharacterized protein</fullName>
    </submittedName>
</protein>
<accession>A0A1R1PXK5</accession>
<evidence type="ECO:0000256" key="1">
    <source>
        <dbReference type="SAM" id="Phobius"/>
    </source>
</evidence>
<feature type="transmembrane region" description="Helical" evidence="1">
    <location>
        <begin position="37"/>
        <end position="60"/>
    </location>
</feature>
<name>A0A1R1PXK5_ZANCU</name>
<keyword evidence="1" id="KW-1133">Transmembrane helix</keyword>
<evidence type="ECO:0000313" key="2">
    <source>
        <dbReference type="EMBL" id="OMH85711.1"/>
    </source>
</evidence>
<keyword evidence="1" id="KW-0812">Transmembrane</keyword>
<dbReference type="AlphaFoldDB" id="A0A1R1PXK5"/>